<name>A0A8S5RW72_9CAUD</name>
<proteinExistence type="predicted"/>
<reference evidence="1" key="1">
    <citation type="journal article" date="2021" name="Proc. Natl. Acad. Sci. U.S.A.">
        <title>A Catalog of Tens of Thousands of Viruses from Human Metagenomes Reveals Hidden Associations with Chronic Diseases.</title>
        <authorList>
            <person name="Tisza M.J."/>
            <person name="Buck C.B."/>
        </authorList>
    </citation>
    <scope>NUCLEOTIDE SEQUENCE</scope>
    <source>
        <strain evidence="1">CtHip2</strain>
    </source>
</reference>
<accession>A0A8S5RW72</accession>
<protein>
    <submittedName>
        <fullName evidence="1">Uncharacterized protein</fullName>
    </submittedName>
</protein>
<evidence type="ECO:0000313" key="1">
    <source>
        <dbReference type="EMBL" id="DAF42807.1"/>
    </source>
</evidence>
<organism evidence="1">
    <name type="scientific">Siphoviridae sp. ctHip2</name>
    <dbReference type="NCBI Taxonomy" id="2827830"/>
    <lineage>
        <taxon>Viruses</taxon>
        <taxon>Duplodnaviria</taxon>
        <taxon>Heunggongvirae</taxon>
        <taxon>Uroviricota</taxon>
        <taxon>Caudoviricetes</taxon>
    </lineage>
</organism>
<dbReference type="EMBL" id="BK032497">
    <property type="protein sequence ID" value="DAF42807.1"/>
    <property type="molecule type" value="Genomic_DNA"/>
</dbReference>
<sequence length="70" mass="7942">MNKFVEIIIWKQGYDEQVIINVDDIARLSEGPNILTLKTPFADGSFDRSISSETADKLRKILNIETIDAM</sequence>